<dbReference type="AlphaFoldDB" id="A0A212K5D0"/>
<name>A0A212K5D0_9FIRM</name>
<gene>
    <name evidence="1" type="ORF">KL86CLO1_12214</name>
</gene>
<evidence type="ECO:0000313" key="1">
    <source>
        <dbReference type="EMBL" id="SBW06817.1"/>
    </source>
</evidence>
<organism evidence="1">
    <name type="scientific">uncultured Eubacteriales bacterium</name>
    <dbReference type="NCBI Taxonomy" id="172733"/>
    <lineage>
        <taxon>Bacteria</taxon>
        <taxon>Bacillati</taxon>
        <taxon>Bacillota</taxon>
        <taxon>Clostridia</taxon>
        <taxon>Eubacteriales</taxon>
        <taxon>environmental samples</taxon>
    </lineage>
</organism>
<reference evidence="1" key="1">
    <citation type="submission" date="2016-04" db="EMBL/GenBank/DDBJ databases">
        <authorList>
            <person name="Evans L.H."/>
            <person name="Alamgir A."/>
            <person name="Owens N."/>
            <person name="Weber N.D."/>
            <person name="Virtaneva K."/>
            <person name="Barbian K."/>
            <person name="Babar A."/>
            <person name="Rosenke K."/>
        </authorList>
    </citation>
    <scope>NUCLEOTIDE SEQUENCE</scope>
    <source>
        <strain evidence="1">86</strain>
    </source>
</reference>
<sequence>MLGHILLMERKGRKADVGPERVYGLTLLCSEVPIPAGAREGTVRRRVERSARLLERAGVRRVLAPEGFVWWEALRASGLLPVDPAPLCASLASRLALAALERRGVPPGKAVVSLRGGRVSRPFFQAAEELAGAVRGVAVSSPNGGEALSAHLRQEYGVPALEEGPGAEADLTLEFSPSSAAGGVETLILHGRPDLKGLGIYHREGDWPPGFEPLPLAAALWETGGLSLNDLFCV</sequence>
<protein>
    <submittedName>
        <fullName evidence="1">Uncharacterized protein</fullName>
    </submittedName>
</protein>
<proteinExistence type="predicted"/>
<dbReference type="EMBL" id="FLUN01000001">
    <property type="protein sequence ID" value="SBW06817.1"/>
    <property type="molecule type" value="Genomic_DNA"/>
</dbReference>
<accession>A0A212K5D0</accession>